<dbReference type="InterPro" id="IPR006600">
    <property type="entry name" value="HTH_CenpB_DNA-bd_dom"/>
</dbReference>
<dbReference type="PROSITE" id="PS51253">
    <property type="entry name" value="HTH_CENPB"/>
    <property type="match status" value="1"/>
</dbReference>
<dbReference type="GO" id="GO:0005634">
    <property type="term" value="C:nucleus"/>
    <property type="evidence" value="ECO:0007669"/>
    <property type="project" value="UniProtKB-SubCell"/>
</dbReference>
<feature type="domain" description="HTH CENPB-type" evidence="3">
    <location>
        <begin position="66"/>
        <end position="139"/>
    </location>
</feature>
<dbReference type="AlphaFoldDB" id="A0A6M2CSV0"/>
<dbReference type="SUPFAM" id="SSF46689">
    <property type="entry name" value="Homeodomain-like"/>
    <property type="match status" value="1"/>
</dbReference>
<dbReference type="Pfam" id="PF03221">
    <property type="entry name" value="HTH_Tnp_Tc5"/>
    <property type="match status" value="1"/>
</dbReference>
<dbReference type="GO" id="GO:0003677">
    <property type="term" value="F:DNA binding"/>
    <property type="evidence" value="ECO:0007669"/>
    <property type="project" value="UniProtKB-KW"/>
</dbReference>
<sequence>MAVVENDEDIIKRTQYKAKFKLKVIALAEKVGNRCAGRRYAVSERNVRRWRLDKHRLQHCRSDQISFRGPRSGKLSFIETELAAFVVASRKKGVKVTWSMVATKARVLATAYGVSQDTFCASRGWMKRFMTRQGLIVGATKSPLTPRYPVFTKNRTEKFALSQIGIGCQVALYFDKPAEFLNVDDMDCEYESSRVVNIVLSCTADGQKLPLYVGLKESLQDISMFPSNVHVRHVTDDNDVLHDWVQTIWLSQCGPQSMRRSVLIVDSSNPMADARVHRILIDKGTQVLEAPGLFNTVYSSFLSTLMAIYTDWIVGDGLWRPRHAATWLHIVDWIALAWLSVQQTVIERAFAGYNEKLGLQLADNTGNPAQA</sequence>
<evidence type="ECO:0000256" key="2">
    <source>
        <dbReference type="ARBA" id="ARBA00023125"/>
    </source>
</evidence>
<evidence type="ECO:0000256" key="1">
    <source>
        <dbReference type="ARBA" id="ARBA00004123"/>
    </source>
</evidence>
<dbReference type="Pfam" id="PF09607">
    <property type="entry name" value="BrkDBD"/>
    <property type="match status" value="1"/>
</dbReference>
<dbReference type="InterPro" id="IPR018586">
    <property type="entry name" value="Brinker_DNA-bd"/>
</dbReference>
<dbReference type="PANTHER" id="PTHR19303:SF71">
    <property type="entry name" value="ZINC FINGER PHD-TYPE DOMAIN-CONTAINING PROTEIN"/>
    <property type="match status" value="1"/>
</dbReference>
<proteinExistence type="predicted"/>
<dbReference type="EMBL" id="GHWJ01004002">
    <property type="protein sequence ID" value="NOV36739.1"/>
    <property type="molecule type" value="Transcribed_RNA"/>
</dbReference>
<name>A0A6M2CSV0_RHIMP</name>
<comment type="subcellular location">
    <subcellularLocation>
        <location evidence="1">Nucleus</location>
    </subcellularLocation>
</comment>
<evidence type="ECO:0000313" key="4">
    <source>
        <dbReference type="EMBL" id="NOV36739.1"/>
    </source>
</evidence>
<protein>
    <submittedName>
        <fullName evidence="4">Putative transposon ixodes scapularis transposon ovary overexpressed</fullName>
    </submittedName>
</protein>
<accession>A0A6M2CSV0</accession>
<evidence type="ECO:0000259" key="3">
    <source>
        <dbReference type="PROSITE" id="PS51253"/>
    </source>
</evidence>
<dbReference type="Gene3D" id="1.10.10.60">
    <property type="entry name" value="Homeodomain-like"/>
    <property type="match status" value="1"/>
</dbReference>
<keyword evidence="2" id="KW-0238">DNA-binding</keyword>
<dbReference type="InterPro" id="IPR009057">
    <property type="entry name" value="Homeodomain-like_sf"/>
</dbReference>
<organism evidence="4">
    <name type="scientific">Rhipicephalus microplus</name>
    <name type="common">Cattle tick</name>
    <name type="synonym">Boophilus microplus</name>
    <dbReference type="NCBI Taxonomy" id="6941"/>
    <lineage>
        <taxon>Eukaryota</taxon>
        <taxon>Metazoa</taxon>
        <taxon>Ecdysozoa</taxon>
        <taxon>Arthropoda</taxon>
        <taxon>Chelicerata</taxon>
        <taxon>Arachnida</taxon>
        <taxon>Acari</taxon>
        <taxon>Parasitiformes</taxon>
        <taxon>Ixodida</taxon>
        <taxon>Ixodoidea</taxon>
        <taxon>Ixodidae</taxon>
        <taxon>Rhipicephalinae</taxon>
        <taxon>Rhipicephalus</taxon>
        <taxon>Boophilus</taxon>
    </lineage>
</organism>
<reference evidence="4" key="1">
    <citation type="submission" date="2019-09" db="EMBL/GenBank/DDBJ databases">
        <title>Organ-specific transcriptomic study of the physiology of the cattle tick, Rhipicephalus microplus.</title>
        <authorList>
            <person name="Tirloni L."/>
            <person name="Braz G."/>
            <person name="Gandara A.C.P."/>
            <person name="Sabadin G.A."/>
            <person name="da Silva R.M."/>
            <person name="Guizzo M.G."/>
            <person name="Machado J.A."/>
            <person name="Costa E.P."/>
            <person name="Gomes H.F."/>
            <person name="Moraes J."/>
            <person name="Mota M.B.S."/>
            <person name="Mesquita R.D."/>
            <person name="Alvarenga P.H."/>
            <person name="Alves F."/>
            <person name="Seixas A."/>
            <person name="da Fonseca R.N."/>
            <person name="Fogaca A."/>
            <person name="Logullo C."/>
            <person name="Tanaka A."/>
            <person name="Daffre S."/>
            <person name="Termignoni C."/>
            <person name="Vaz I.S.Jr."/>
            <person name="Oliveira P.L."/>
            <person name="Ribeiro J.M."/>
        </authorList>
    </citation>
    <scope>NUCLEOTIDE SEQUENCE</scope>
    <source>
        <strain evidence="4">Porto Alegre</strain>
    </source>
</reference>
<dbReference type="PANTHER" id="PTHR19303">
    <property type="entry name" value="TRANSPOSON"/>
    <property type="match status" value="1"/>
</dbReference>
<dbReference type="InterPro" id="IPR050863">
    <property type="entry name" value="CenT-Element_Derived"/>
</dbReference>